<feature type="coiled-coil region" evidence="1">
    <location>
        <begin position="138"/>
        <end position="168"/>
    </location>
</feature>
<dbReference type="OrthoDB" id="4088185at2759"/>
<dbReference type="EMBL" id="KV454485">
    <property type="protein sequence ID" value="ODV59548.1"/>
    <property type="molecule type" value="Genomic_DNA"/>
</dbReference>
<dbReference type="AlphaFoldDB" id="A0A1D2VCX3"/>
<name>A0A1D2VCX3_9ASCO</name>
<evidence type="ECO:0000313" key="3">
    <source>
        <dbReference type="Proteomes" id="UP000095038"/>
    </source>
</evidence>
<keyword evidence="1" id="KW-0175">Coiled coil</keyword>
<dbReference type="InParanoid" id="A0A1D2VCX3"/>
<dbReference type="GeneID" id="30968733"/>
<evidence type="ECO:0000256" key="1">
    <source>
        <dbReference type="SAM" id="Coils"/>
    </source>
</evidence>
<accession>A0A1D2VCX3</accession>
<protein>
    <submittedName>
        <fullName evidence="2">Uncharacterized protein</fullName>
    </submittedName>
</protein>
<sequence length="305" mass="35582">MTIANTQNNNNNIDCNNIGIKNTKIAVSEVKPPEFHSVSPKENDAFIEDFLQLDQPLIDDISSKKREYSQICLDDENIDLFLKQFDEIMQGNNTFVHGTNKSSSENSFSSQSQDPLLFMSNNNESLAQTPLSSIFSNLDRKNVDIDAYKNLLKNYNRLRSKLVNQNKIIVTYDKLKESYLHIYNSFLIVIDALNINEKKRIQLQRENDELKDFVSSKSDCSYYLDNPGYKDYILEQKEKLKILRMKNNKNKISKIDNNRVSKRKRPASEKFSKSEHFETINLEKNGNHNENELLYQSLYDYCRSI</sequence>
<evidence type="ECO:0000313" key="2">
    <source>
        <dbReference type="EMBL" id="ODV59548.1"/>
    </source>
</evidence>
<reference evidence="3" key="1">
    <citation type="submission" date="2016-05" db="EMBL/GenBank/DDBJ databases">
        <title>Comparative genomics of biotechnologically important yeasts.</title>
        <authorList>
            <consortium name="DOE Joint Genome Institute"/>
            <person name="Riley R."/>
            <person name="Haridas S."/>
            <person name="Wolfe K.H."/>
            <person name="Lopes M.R."/>
            <person name="Hittinger C.T."/>
            <person name="Goker M."/>
            <person name="Salamov A."/>
            <person name="Wisecaver J."/>
            <person name="Long T.M."/>
            <person name="Aerts A.L."/>
            <person name="Barry K."/>
            <person name="Choi C."/>
            <person name="Clum A."/>
            <person name="Coughlan A.Y."/>
            <person name="Deshpande S."/>
            <person name="Douglass A.P."/>
            <person name="Hanson S.J."/>
            <person name="Klenk H.-P."/>
            <person name="Labutti K."/>
            <person name="Lapidus A."/>
            <person name="Lindquist E."/>
            <person name="Lipzen A."/>
            <person name="Meier-Kolthoff J.P."/>
            <person name="Ohm R.A."/>
            <person name="Otillar R.P."/>
            <person name="Pangilinan J."/>
            <person name="Peng Y."/>
            <person name="Rokas A."/>
            <person name="Rosa C.A."/>
            <person name="Scheuner C."/>
            <person name="Sibirny A.A."/>
            <person name="Slot J.C."/>
            <person name="Stielow J.B."/>
            <person name="Sun H."/>
            <person name="Kurtzman C.P."/>
            <person name="Blackwell M."/>
            <person name="Grigoriev I.V."/>
            <person name="Jeffries T.W."/>
        </authorList>
    </citation>
    <scope>NUCLEOTIDE SEQUENCE [LARGE SCALE GENOMIC DNA]</scope>
    <source>
        <strain evidence="3">DSM 1968</strain>
    </source>
</reference>
<gene>
    <name evidence="2" type="ORF">ASCRUDRAFT_9225</name>
</gene>
<organism evidence="2 3">
    <name type="scientific">Ascoidea rubescens DSM 1968</name>
    <dbReference type="NCBI Taxonomy" id="1344418"/>
    <lineage>
        <taxon>Eukaryota</taxon>
        <taxon>Fungi</taxon>
        <taxon>Dikarya</taxon>
        <taxon>Ascomycota</taxon>
        <taxon>Saccharomycotina</taxon>
        <taxon>Saccharomycetes</taxon>
        <taxon>Ascoideaceae</taxon>
        <taxon>Ascoidea</taxon>
    </lineage>
</organism>
<dbReference type="RefSeq" id="XP_020045855.1">
    <property type="nucleotide sequence ID" value="XM_020195097.1"/>
</dbReference>
<keyword evidence="3" id="KW-1185">Reference proteome</keyword>
<dbReference type="Proteomes" id="UP000095038">
    <property type="component" value="Unassembled WGS sequence"/>
</dbReference>
<proteinExistence type="predicted"/>